<name>A0A4Y6EH44_9CAUD</name>
<dbReference type="GeneID" id="77950894"/>
<organism evidence="1 2">
    <name type="scientific">Gordonia phage Coeur</name>
    <dbReference type="NCBI Taxonomy" id="2571246"/>
    <lineage>
        <taxon>Viruses</taxon>
        <taxon>Duplodnaviria</taxon>
        <taxon>Heunggongvirae</taxon>
        <taxon>Uroviricota</taxon>
        <taxon>Caudoviricetes</taxon>
        <taxon>Coeurvirus</taxon>
        <taxon>Coeurvirus coeur</taxon>
    </lineage>
</organism>
<dbReference type="KEGG" id="vg:77950894"/>
<dbReference type="Proteomes" id="UP000318668">
    <property type="component" value="Segment"/>
</dbReference>
<protein>
    <submittedName>
        <fullName evidence="1">Uncharacterized protein</fullName>
    </submittedName>
</protein>
<accession>A0A4Y6EH44</accession>
<evidence type="ECO:0000313" key="2">
    <source>
        <dbReference type="Proteomes" id="UP000318668"/>
    </source>
</evidence>
<sequence length="113" mass="11772">MSSTLAQALDRVVDALTTAGIRASTDPRNLRLPGAWVTVHDIADPVLCGGYTIRADVCLITGDAGAPLSIDKLGDMFDRALEVLTLDEPARPATVTPPGMAPCPALVITTTTE</sequence>
<reference evidence="1 2" key="1">
    <citation type="submission" date="2019-04" db="EMBL/GenBank/DDBJ databases">
        <authorList>
            <person name="Alwine J.A."/>
            <person name="Grubb S.R."/>
            <person name="Haszto C.S."/>
            <person name="Molleti L.S."/>
            <person name="Simms M.O."/>
            <person name="Butela K.A."/>
            <person name="Garlena R.A."/>
            <person name="Russell D.A."/>
            <person name="Pope W.H."/>
            <person name="Jacobs-Sera D."/>
            <person name="Hatfull G.F."/>
        </authorList>
    </citation>
    <scope>NUCLEOTIDE SEQUENCE [LARGE SCALE GENOMIC DNA]</scope>
</reference>
<keyword evidence="2" id="KW-1185">Reference proteome</keyword>
<gene>
    <name evidence="1" type="primary">9</name>
    <name evidence="1" type="ORF">SEA_COEUR_9</name>
</gene>
<proteinExistence type="predicted"/>
<dbReference type="RefSeq" id="YP_010674580.1">
    <property type="nucleotide sequence ID" value="NC_070994.1"/>
</dbReference>
<evidence type="ECO:0000313" key="1">
    <source>
        <dbReference type="EMBL" id="QDF17427.1"/>
    </source>
</evidence>
<dbReference type="EMBL" id="MK801723">
    <property type="protein sequence ID" value="QDF17427.1"/>
    <property type="molecule type" value="Genomic_DNA"/>
</dbReference>